<dbReference type="Proteomes" id="UP000887565">
    <property type="component" value="Unplaced"/>
</dbReference>
<proteinExistence type="predicted"/>
<sequence>MLSIYCEMTEERRTKCWSYLIITIINFFDETVAGELEKNFLRNVDEMRLWWKLPVGAIDSKYLLTFQLLNYSNPYSRLNIGDQEYRCLYTYHTWQPKRLEHFKCRLIFTVLISPSSPSDIPYLSTTKMISLPADGDHKGTIDFAEEISLEKCSIPIKCTESTWTRPVQLKFETRPKWIRVLVEHVGSLVVDSTDRLVNLNQKFLVDDFWIDLAQQQYYDDANLAYLVGLSPTTEECDSCNSGVFVDHSKQILKLYIRLKLTCCYN</sequence>
<accession>A0A915KTY5</accession>
<dbReference type="AlphaFoldDB" id="A0A915KTY5"/>
<dbReference type="WBParaSite" id="nRc.2.0.1.t42244-RA">
    <property type="protein sequence ID" value="nRc.2.0.1.t42244-RA"/>
    <property type="gene ID" value="nRc.2.0.1.g42244"/>
</dbReference>
<protein>
    <submittedName>
        <fullName evidence="2">Uncharacterized protein</fullName>
    </submittedName>
</protein>
<evidence type="ECO:0000313" key="2">
    <source>
        <dbReference type="WBParaSite" id="nRc.2.0.1.t42244-RA"/>
    </source>
</evidence>
<name>A0A915KTY5_ROMCU</name>
<reference evidence="2" key="1">
    <citation type="submission" date="2022-11" db="UniProtKB">
        <authorList>
            <consortium name="WormBaseParasite"/>
        </authorList>
    </citation>
    <scope>IDENTIFICATION</scope>
</reference>
<organism evidence="1 2">
    <name type="scientific">Romanomermis culicivorax</name>
    <name type="common">Nematode worm</name>
    <dbReference type="NCBI Taxonomy" id="13658"/>
    <lineage>
        <taxon>Eukaryota</taxon>
        <taxon>Metazoa</taxon>
        <taxon>Ecdysozoa</taxon>
        <taxon>Nematoda</taxon>
        <taxon>Enoplea</taxon>
        <taxon>Dorylaimia</taxon>
        <taxon>Mermithida</taxon>
        <taxon>Mermithoidea</taxon>
        <taxon>Mermithidae</taxon>
        <taxon>Romanomermis</taxon>
    </lineage>
</organism>
<evidence type="ECO:0000313" key="1">
    <source>
        <dbReference type="Proteomes" id="UP000887565"/>
    </source>
</evidence>
<keyword evidence="1" id="KW-1185">Reference proteome</keyword>